<feature type="transmembrane region" description="Helical" evidence="5">
    <location>
        <begin position="102"/>
        <end position="120"/>
    </location>
</feature>
<dbReference type="Gene3D" id="1.25.40.10">
    <property type="entry name" value="Tetratricopeptide repeat domain"/>
    <property type="match status" value="1"/>
</dbReference>
<dbReference type="SUPFAM" id="SSF48452">
    <property type="entry name" value="TPR-like"/>
    <property type="match status" value="1"/>
</dbReference>
<keyword evidence="7" id="KW-0436">Ligase</keyword>
<dbReference type="InterPro" id="IPR011990">
    <property type="entry name" value="TPR-like_helical_dom_sf"/>
</dbReference>
<evidence type="ECO:0000256" key="1">
    <source>
        <dbReference type="ARBA" id="ARBA00004141"/>
    </source>
</evidence>
<keyword evidence="3 5" id="KW-1133">Transmembrane helix</keyword>
<name>A0A1M6MZT9_9BACL</name>
<evidence type="ECO:0000313" key="7">
    <source>
        <dbReference type="EMBL" id="SHJ89027.1"/>
    </source>
</evidence>
<dbReference type="STRING" id="1830138.SAMN05443507_10528"/>
<feature type="transmembrane region" description="Helical" evidence="5">
    <location>
        <begin position="470"/>
        <end position="491"/>
    </location>
</feature>
<dbReference type="InterPro" id="IPR051533">
    <property type="entry name" value="WaaL-like"/>
</dbReference>
<feature type="transmembrane region" description="Helical" evidence="5">
    <location>
        <begin position="227"/>
        <end position="243"/>
    </location>
</feature>
<dbReference type="InterPro" id="IPR007016">
    <property type="entry name" value="O-antigen_ligase-rel_domated"/>
</dbReference>
<protein>
    <submittedName>
        <fullName evidence="7">O-Antigen ligase</fullName>
    </submittedName>
</protein>
<keyword evidence="8" id="KW-1185">Reference proteome</keyword>
<feature type="transmembrane region" description="Helical" evidence="5">
    <location>
        <begin position="404"/>
        <end position="425"/>
    </location>
</feature>
<accession>A0A1M6MZT9</accession>
<feature type="transmembrane region" description="Helical" evidence="5">
    <location>
        <begin position="503"/>
        <end position="521"/>
    </location>
</feature>
<feature type="transmembrane region" description="Helical" evidence="5">
    <location>
        <begin position="202"/>
        <end position="221"/>
    </location>
</feature>
<evidence type="ECO:0000256" key="4">
    <source>
        <dbReference type="ARBA" id="ARBA00023136"/>
    </source>
</evidence>
<dbReference type="PANTHER" id="PTHR37422">
    <property type="entry name" value="TEICHURONIC ACID BIOSYNTHESIS PROTEIN TUAE"/>
    <property type="match status" value="1"/>
</dbReference>
<feature type="transmembrane region" description="Helical" evidence="5">
    <location>
        <begin position="174"/>
        <end position="195"/>
    </location>
</feature>
<keyword evidence="2 5" id="KW-0812">Transmembrane</keyword>
<feature type="transmembrane region" description="Helical" evidence="5">
    <location>
        <begin position="41"/>
        <end position="62"/>
    </location>
</feature>
<feature type="transmembrane region" description="Helical" evidence="5">
    <location>
        <begin position="74"/>
        <end position="96"/>
    </location>
</feature>
<feature type="transmembrane region" description="Helical" evidence="5">
    <location>
        <begin position="285"/>
        <end position="307"/>
    </location>
</feature>
<dbReference type="PANTHER" id="PTHR37422:SF13">
    <property type="entry name" value="LIPOPOLYSACCHARIDE BIOSYNTHESIS PROTEIN PA4999-RELATED"/>
    <property type="match status" value="1"/>
</dbReference>
<reference evidence="8" key="1">
    <citation type="submission" date="2016-11" db="EMBL/GenBank/DDBJ databases">
        <authorList>
            <person name="Varghese N."/>
            <person name="Submissions S."/>
        </authorList>
    </citation>
    <scope>NUCLEOTIDE SEQUENCE [LARGE SCALE GENOMIC DNA]</scope>
    <source>
        <strain evidence="8">USBA-503</strain>
    </source>
</reference>
<evidence type="ECO:0000259" key="6">
    <source>
        <dbReference type="Pfam" id="PF04932"/>
    </source>
</evidence>
<organism evidence="7 8">
    <name type="scientific">Alicyclobacillus tolerans</name>
    <dbReference type="NCBI Taxonomy" id="90970"/>
    <lineage>
        <taxon>Bacteria</taxon>
        <taxon>Bacillati</taxon>
        <taxon>Bacillota</taxon>
        <taxon>Bacilli</taxon>
        <taxon>Bacillales</taxon>
        <taxon>Alicyclobacillaceae</taxon>
        <taxon>Alicyclobacillus</taxon>
    </lineage>
</organism>
<feature type="transmembrane region" description="Helical" evidence="5">
    <location>
        <begin position="12"/>
        <end position="29"/>
    </location>
</feature>
<proteinExistence type="predicted"/>
<comment type="subcellular location">
    <subcellularLocation>
        <location evidence="1">Membrane</location>
        <topology evidence="1">Multi-pass membrane protein</topology>
    </subcellularLocation>
</comment>
<sequence>MQSSSIRNLSQHLFWIALSAFIAWMPFYNNGVFFSRGHAHIDLVLLILLSFYLVFRIISWFVDKPSTGEKPLYVHLSWFDVAFAVYVILYLLSLFYAASLPLAVEGALDALALIFPFALMRNYGHFSLASTYLLCALGISSIGINAIGFANGWGQLLFPSAITLSPSLQVSSVFQYHNTYASFVTAIGLGLMAYCALSPRWIMLRAFFTGMAALDFAGLLLSDSRGALLFFVIVLICLLIGLKTQEGSQVARSRFLLFFAAAWVGAGLSYTLLRSAILHQDVGNGWVAFVIGIVLPFFLVLAFSVPFRDYTSVLLSAKKTLPVITIVYMIGILGIAAMKSKSFLHKIHSYHVHQLSVIQRFIFWRDGLRIFAYNPISGKGYGAWAAMFERVESYPYYSTQVHSFFMDTLMNIGILGICALLFVLWPLLRTVIAPWRTILETDVSIAGRRALSVMALMLFAHSLMDWDFAFLSMEFLFFLGVGSAFSLRSHLSGQGFSVPLHGWLMRTATTITCLLCLAGLYQSAQTVHAENLVRNANATLSGEGRINLYAEAVHIVPYNTTYLTDEANAFLANGSSQQNLQQAISILQKTLHFDPYNATVQSQLATIAFEDRQYSLAYEAAARAFRNAPFFPSNVSLAINAATIDGMQKAPSNPSVARQRLVAALSLYQQYQKNLSIVQHLPPYLPPMQPYVLDSFTFDSLATAELGIGNNQMAIQFAAKELTNSDKHTRDVAKMITLIAQQGGLPALQNPTVLAFVKERQNLHSSYALLTNLRFLMP</sequence>
<feature type="domain" description="O-antigen ligase-related" evidence="6">
    <location>
        <begin position="212"/>
        <end position="420"/>
    </location>
</feature>
<dbReference type="Pfam" id="PF04932">
    <property type="entry name" value="Wzy_C"/>
    <property type="match status" value="1"/>
</dbReference>
<feature type="transmembrane region" description="Helical" evidence="5">
    <location>
        <begin position="132"/>
        <end position="154"/>
    </location>
</feature>
<evidence type="ECO:0000256" key="2">
    <source>
        <dbReference type="ARBA" id="ARBA00022692"/>
    </source>
</evidence>
<dbReference type="GO" id="GO:0016874">
    <property type="term" value="F:ligase activity"/>
    <property type="evidence" value="ECO:0007669"/>
    <property type="project" value="UniProtKB-KW"/>
</dbReference>
<dbReference type="Proteomes" id="UP000184016">
    <property type="component" value="Unassembled WGS sequence"/>
</dbReference>
<dbReference type="GO" id="GO:0016020">
    <property type="term" value="C:membrane"/>
    <property type="evidence" value="ECO:0007669"/>
    <property type="project" value="UniProtKB-SubCell"/>
</dbReference>
<keyword evidence="4 5" id="KW-0472">Membrane</keyword>
<dbReference type="AlphaFoldDB" id="A0A1M6MZT9"/>
<dbReference type="EMBL" id="FRAF01000005">
    <property type="protein sequence ID" value="SHJ89027.1"/>
    <property type="molecule type" value="Genomic_DNA"/>
</dbReference>
<evidence type="ECO:0000256" key="3">
    <source>
        <dbReference type="ARBA" id="ARBA00022989"/>
    </source>
</evidence>
<feature type="transmembrane region" description="Helical" evidence="5">
    <location>
        <begin position="319"/>
        <end position="338"/>
    </location>
</feature>
<evidence type="ECO:0000313" key="8">
    <source>
        <dbReference type="Proteomes" id="UP000184016"/>
    </source>
</evidence>
<evidence type="ECO:0000256" key="5">
    <source>
        <dbReference type="SAM" id="Phobius"/>
    </source>
</evidence>
<gene>
    <name evidence="7" type="ORF">SAMN05443507_10528</name>
</gene>
<feature type="transmembrane region" description="Helical" evidence="5">
    <location>
        <begin position="255"/>
        <end position="273"/>
    </location>
</feature>